<evidence type="ECO:0000256" key="4">
    <source>
        <dbReference type="ARBA" id="ARBA00022692"/>
    </source>
</evidence>
<evidence type="ECO:0000313" key="17">
    <source>
        <dbReference type="EMBL" id="KAJ8602529.1"/>
    </source>
</evidence>
<dbReference type="Proteomes" id="UP001230188">
    <property type="component" value="Unassembled WGS sequence"/>
</dbReference>
<dbReference type="PANTHER" id="PTHR10027:SF10">
    <property type="entry name" value="SLOWPOKE 2, ISOFORM D"/>
    <property type="match status" value="1"/>
</dbReference>
<feature type="domain" description="Calcium-activated potassium channel BK alpha subunit" evidence="14">
    <location>
        <begin position="460"/>
        <end position="558"/>
    </location>
</feature>
<organism evidence="17 18">
    <name type="scientific">Chrysophaeum taylorii</name>
    <dbReference type="NCBI Taxonomy" id="2483200"/>
    <lineage>
        <taxon>Eukaryota</taxon>
        <taxon>Sar</taxon>
        <taxon>Stramenopiles</taxon>
        <taxon>Ochrophyta</taxon>
        <taxon>Pelagophyceae</taxon>
        <taxon>Pelagomonadales</taxon>
        <taxon>Pelagomonadaceae</taxon>
        <taxon>Chrysophaeum</taxon>
    </lineage>
</organism>
<keyword evidence="4 13" id="KW-0812">Transmembrane</keyword>
<dbReference type="Pfam" id="PF03493">
    <property type="entry name" value="BK_channel_a"/>
    <property type="match status" value="1"/>
</dbReference>
<keyword evidence="18" id="KW-1185">Reference proteome</keyword>
<evidence type="ECO:0000259" key="14">
    <source>
        <dbReference type="Pfam" id="PF03493"/>
    </source>
</evidence>
<protein>
    <submittedName>
        <fullName evidence="17">Uncharacterized protein</fullName>
    </submittedName>
</protein>
<evidence type="ECO:0000256" key="13">
    <source>
        <dbReference type="SAM" id="Phobius"/>
    </source>
</evidence>
<keyword evidence="3" id="KW-0633">Potassium transport</keyword>
<evidence type="ECO:0000256" key="8">
    <source>
        <dbReference type="ARBA" id="ARBA00023065"/>
    </source>
</evidence>
<feature type="transmembrane region" description="Helical" evidence="13">
    <location>
        <begin position="270"/>
        <end position="290"/>
    </location>
</feature>
<keyword evidence="5" id="KW-0631">Potassium channel</keyword>
<feature type="transmembrane region" description="Helical" evidence="13">
    <location>
        <begin position="239"/>
        <end position="258"/>
    </location>
</feature>
<dbReference type="GO" id="GO:0005267">
    <property type="term" value="F:potassium channel activity"/>
    <property type="evidence" value="ECO:0007669"/>
    <property type="project" value="UniProtKB-KW"/>
</dbReference>
<dbReference type="Gene3D" id="3.40.50.720">
    <property type="entry name" value="NAD(P)-binding Rossmann-like Domain"/>
    <property type="match status" value="1"/>
</dbReference>
<feature type="domain" description="Potassium channel" evidence="15">
    <location>
        <begin position="237"/>
        <end position="289"/>
    </location>
</feature>
<keyword evidence="10" id="KW-0407">Ion channel</keyword>
<evidence type="ECO:0000256" key="6">
    <source>
        <dbReference type="ARBA" id="ARBA00022958"/>
    </source>
</evidence>
<dbReference type="InterPro" id="IPR003148">
    <property type="entry name" value="RCK_N"/>
</dbReference>
<evidence type="ECO:0000256" key="10">
    <source>
        <dbReference type="ARBA" id="ARBA00023303"/>
    </source>
</evidence>
<evidence type="ECO:0000256" key="11">
    <source>
        <dbReference type="ARBA" id="ARBA00034430"/>
    </source>
</evidence>
<feature type="compositionally biased region" description="Basic and acidic residues" evidence="12">
    <location>
        <begin position="1275"/>
        <end position="1292"/>
    </location>
</feature>
<comment type="caution">
    <text evidence="17">The sequence shown here is derived from an EMBL/GenBank/DDBJ whole genome shotgun (WGS) entry which is preliminary data.</text>
</comment>
<feature type="region of interest" description="Disordered" evidence="12">
    <location>
        <begin position="630"/>
        <end position="707"/>
    </location>
</feature>
<dbReference type="EMBL" id="JAQMWT010000377">
    <property type="protein sequence ID" value="KAJ8602529.1"/>
    <property type="molecule type" value="Genomic_DNA"/>
</dbReference>
<dbReference type="GO" id="GO:0016020">
    <property type="term" value="C:membrane"/>
    <property type="evidence" value="ECO:0007669"/>
    <property type="project" value="UniProtKB-SubCell"/>
</dbReference>
<feature type="compositionally biased region" description="Acidic residues" evidence="12">
    <location>
        <begin position="676"/>
        <end position="689"/>
    </location>
</feature>
<keyword evidence="6" id="KW-0630">Potassium</keyword>
<name>A0AAD7UCN4_9STRA</name>
<dbReference type="PANTHER" id="PTHR10027">
    <property type="entry name" value="CALCIUM-ACTIVATED POTASSIUM CHANNEL ALPHA CHAIN"/>
    <property type="match status" value="1"/>
</dbReference>
<gene>
    <name evidence="17" type="ORF">CTAYLR_008329</name>
</gene>
<keyword evidence="8" id="KW-0406">Ion transport</keyword>
<keyword evidence="9 13" id="KW-0472">Membrane</keyword>
<proteinExistence type="predicted"/>
<dbReference type="InterPro" id="IPR003929">
    <property type="entry name" value="K_chnl_BK_asu"/>
</dbReference>
<keyword evidence="2" id="KW-0813">Transport</keyword>
<dbReference type="InterPro" id="IPR013099">
    <property type="entry name" value="K_chnl_dom"/>
</dbReference>
<feature type="transmembrane region" description="Helical" evidence="13">
    <location>
        <begin position="73"/>
        <end position="92"/>
    </location>
</feature>
<evidence type="ECO:0000256" key="5">
    <source>
        <dbReference type="ARBA" id="ARBA00022826"/>
    </source>
</evidence>
<feature type="domain" description="RCK N-terminal" evidence="16">
    <location>
        <begin position="793"/>
        <end position="894"/>
    </location>
</feature>
<sequence length="1307" mass="144996">MDTPETDDALERPCSTFDDDELTSARCEGASWHQLGLQLRLSFAVWVAFYFFCVAGRVAWTRFVETRMSRRRWVTHWFGYVCSSISTVMWIVKSYERVVVPRTFAIDVACSAVFIVHLAFTTVQHGFDPQLAFTWEVVLDAVTVTPLVIRHGFWGIRYRTSWLSLSYVRVLKVIRMFERFMKTAFVQRDVASSAAMTCAKILELVGVIVILSSTMLIVESLGDFSSFQDKFLLAQGGKISFFQMCYFTFTTISTVGYGDFSPKTVIGRLLIVPSILLGVTFFSVSSAELLRIRTAEASGRGRFHPNGGFLRWRRRPARRHVVVIGGGVSCGSATVIEPLLQQLCRTDREQIPEVLLLARNECSDSVRAVLMHKWARNAPVRYFVGSPMNALDLDRVRIHEAEMAFIVANINTDQPEREDRQNILHAVALKRASPRTPIRLILLTMDKLSLAVSSGVDPLHCVTINEFKTNLLFSSLIHPGFLTLALNLGLAGISAPHLRAQLPGGGRAPDWRMSPWLCEYIEGTQYEIIGFLPETILLGKTFGQAAILCGQYDVALLGAQVCGRVELVPRNKRSPIAADTILFAAAKTKGDNLAKVARTWNEADWVDEFRKARGTRTLNGSERRLFGVADNGIALDDPPSGASSPSEPRLTTTTTTATTTTTTTTTTSRPRGEENPDRDDESAPPEEDVESKRKTLAKQRSAFGSKKWLTQNRSKHLEFNHRDCEFGPAARDVSPVVRKIQAQRLNLQASLLRMAGSMRDRLRILEDDADDASSTASDDVVSHKIRAVIEQGDHVIVIIQGNGLWHQVAAVIATLRRTHTTAVVLVGVCRPPSALLDKYERVYFVFGEPERLSTLIAAGAVTCARLLTLLPNAPPVDEADMMDEQNVMVVAVIETQLANWNRTDMTCVYDWYSLKNLQQLPQPRSSAGNSQRSSIYQTTRHAKAWPIRFSRWLARRVVRSATTNLNYYVPPYGDRSPIRHHDEDDSYPPLFFKSAAAAKEKNGRGKQRDAHRVRPQTTVPSLGRAETERADIAIFKGETPRARRPSASNFGPPELMMDADRGTADAADEDNVDGFVKLSLADTLCAALEPRTDSRFCAGRILPKSEIAGMCAAAAYFPGIDEVLRELIGGRRDQTASVYAHQVDSDFVGRPYSDLAAWLLEHSAIPLGVLRRHACGPMPYVVTCGPAYRELLNDGDALFVLADVEWDSLHVTTYPPPPPAARPELPKRYDENSMSSSSSSGGGGGMDASSAPAPSQLEEPPDEELPSGEAPPPPHQDDGEFHPQETKQQPKHEPHKKYLRFADECDG</sequence>
<evidence type="ECO:0000256" key="7">
    <source>
        <dbReference type="ARBA" id="ARBA00022989"/>
    </source>
</evidence>
<feature type="compositionally biased region" description="Polar residues" evidence="12">
    <location>
        <begin position="641"/>
        <end position="650"/>
    </location>
</feature>
<reference evidence="17" key="1">
    <citation type="submission" date="2023-01" db="EMBL/GenBank/DDBJ databases">
        <title>Metagenome sequencing of chrysophaentin producing Chrysophaeum taylorii.</title>
        <authorList>
            <person name="Davison J."/>
            <person name="Bewley C."/>
        </authorList>
    </citation>
    <scope>NUCLEOTIDE SEQUENCE</scope>
    <source>
        <strain evidence="17">NIES-1699</strain>
    </source>
</reference>
<comment type="catalytic activity">
    <reaction evidence="11">
        <text>K(+)(in) = K(+)(out)</text>
        <dbReference type="Rhea" id="RHEA:29463"/>
        <dbReference type="ChEBI" id="CHEBI:29103"/>
    </reaction>
</comment>
<feature type="transmembrane region" description="Helical" evidence="13">
    <location>
        <begin position="104"/>
        <end position="123"/>
    </location>
</feature>
<feature type="domain" description="RCK N-terminal" evidence="16">
    <location>
        <begin position="318"/>
        <end position="438"/>
    </location>
</feature>
<evidence type="ECO:0000256" key="9">
    <source>
        <dbReference type="ARBA" id="ARBA00023136"/>
    </source>
</evidence>
<evidence type="ECO:0000256" key="2">
    <source>
        <dbReference type="ARBA" id="ARBA00022448"/>
    </source>
</evidence>
<evidence type="ECO:0000256" key="12">
    <source>
        <dbReference type="SAM" id="MobiDB-lite"/>
    </source>
</evidence>
<feature type="compositionally biased region" description="Low complexity" evidence="12">
    <location>
        <begin position="651"/>
        <end position="667"/>
    </location>
</feature>
<evidence type="ECO:0000259" key="15">
    <source>
        <dbReference type="Pfam" id="PF07885"/>
    </source>
</evidence>
<dbReference type="Pfam" id="PF07885">
    <property type="entry name" value="Ion_trans_2"/>
    <property type="match status" value="1"/>
</dbReference>
<dbReference type="Gene3D" id="1.10.287.70">
    <property type="match status" value="1"/>
</dbReference>
<keyword evidence="7 13" id="KW-1133">Transmembrane helix</keyword>
<evidence type="ECO:0000256" key="1">
    <source>
        <dbReference type="ARBA" id="ARBA00004141"/>
    </source>
</evidence>
<evidence type="ECO:0000313" key="18">
    <source>
        <dbReference type="Proteomes" id="UP001230188"/>
    </source>
</evidence>
<evidence type="ECO:0000259" key="16">
    <source>
        <dbReference type="Pfam" id="PF22614"/>
    </source>
</evidence>
<feature type="region of interest" description="Disordered" evidence="12">
    <location>
        <begin position="1213"/>
        <end position="1307"/>
    </location>
</feature>
<dbReference type="InterPro" id="IPR047871">
    <property type="entry name" value="K_chnl_Slo-like"/>
</dbReference>
<feature type="transmembrane region" description="Helical" evidence="13">
    <location>
        <begin position="201"/>
        <end position="218"/>
    </location>
</feature>
<feature type="transmembrane region" description="Helical" evidence="13">
    <location>
        <begin position="41"/>
        <end position="61"/>
    </location>
</feature>
<dbReference type="SUPFAM" id="SSF81324">
    <property type="entry name" value="Voltage-gated potassium channels"/>
    <property type="match status" value="1"/>
</dbReference>
<evidence type="ECO:0000256" key="3">
    <source>
        <dbReference type="ARBA" id="ARBA00022538"/>
    </source>
</evidence>
<accession>A0AAD7UCN4</accession>
<comment type="subcellular location">
    <subcellularLocation>
        <location evidence="1">Membrane</location>
        <topology evidence="1">Multi-pass membrane protein</topology>
    </subcellularLocation>
</comment>
<dbReference type="Pfam" id="PF22614">
    <property type="entry name" value="Slo-like_RCK"/>
    <property type="match status" value="2"/>
</dbReference>